<organism evidence="1 2">
    <name type="scientific">Gossypium australe</name>
    <dbReference type="NCBI Taxonomy" id="47621"/>
    <lineage>
        <taxon>Eukaryota</taxon>
        <taxon>Viridiplantae</taxon>
        <taxon>Streptophyta</taxon>
        <taxon>Embryophyta</taxon>
        <taxon>Tracheophyta</taxon>
        <taxon>Spermatophyta</taxon>
        <taxon>Magnoliopsida</taxon>
        <taxon>eudicotyledons</taxon>
        <taxon>Gunneridae</taxon>
        <taxon>Pentapetalae</taxon>
        <taxon>rosids</taxon>
        <taxon>malvids</taxon>
        <taxon>Malvales</taxon>
        <taxon>Malvaceae</taxon>
        <taxon>Malvoideae</taxon>
        <taxon>Gossypium</taxon>
    </lineage>
</organism>
<protein>
    <submittedName>
        <fullName evidence="1">Uncharacterized protein</fullName>
    </submittedName>
</protein>
<gene>
    <name evidence="1" type="ORF">EPI10_003820</name>
</gene>
<accession>A0A5B6UH39</accession>
<reference evidence="1" key="1">
    <citation type="submission" date="2019-08" db="EMBL/GenBank/DDBJ databases">
        <authorList>
            <person name="Liu F."/>
        </authorList>
    </citation>
    <scope>NUCLEOTIDE SEQUENCE [LARGE SCALE GENOMIC DNA]</scope>
    <source>
        <strain evidence="1">PA1801</strain>
        <tissue evidence="1">Leaf</tissue>
    </source>
</reference>
<dbReference type="EMBL" id="SMMG02000011">
    <property type="protein sequence ID" value="KAA3457099.1"/>
    <property type="molecule type" value="Genomic_DNA"/>
</dbReference>
<proteinExistence type="predicted"/>
<dbReference type="OrthoDB" id="10588337at2759"/>
<comment type="caution">
    <text evidence="1">The sequence shown here is derived from an EMBL/GenBank/DDBJ whole genome shotgun (WGS) entry which is preliminary data.</text>
</comment>
<sequence length="102" mass="11325">MELNSAEVEIPHQEASMLVGEKLALNRAIYEESKHTLVERGHVGPMGPWAQSDKLYDCVVNIGLDYVNLISVARFGLNGPHERVGSFRPRMGPRPICIIISV</sequence>
<evidence type="ECO:0000313" key="2">
    <source>
        <dbReference type="Proteomes" id="UP000325315"/>
    </source>
</evidence>
<name>A0A5B6UH39_9ROSI</name>
<keyword evidence="2" id="KW-1185">Reference proteome</keyword>
<evidence type="ECO:0000313" key="1">
    <source>
        <dbReference type="EMBL" id="KAA3457099.1"/>
    </source>
</evidence>
<dbReference type="AlphaFoldDB" id="A0A5B6UH39"/>
<dbReference type="Proteomes" id="UP000325315">
    <property type="component" value="Unassembled WGS sequence"/>
</dbReference>